<evidence type="ECO:0000259" key="2">
    <source>
        <dbReference type="PROSITE" id="PS51747"/>
    </source>
</evidence>
<dbReference type="Proteomes" id="UP000261380">
    <property type="component" value="Unplaced"/>
</dbReference>
<keyword evidence="4" id="KW-1185">Reference proteome</keyword>
<dbReference type="InterPro" id="IPR016193">
    <property type="entry name" value="Cytidine_deaminase-like"/>
</dbReference>
<dbReference type="AlphaFoldDB" id="A0A3B5KUJ3"/>
<dbReference type="GeneTree" id="ENSGT00940000153676"/>
<accession>A0A3B5KUJ3</accession>
<organism evidence="3 4">
    <name type="scientific">Xiphophorus couchianus</name>
    <name type="common">Monterrey platyfish</name>
    <dbReference type="NCBI Taxonomy" id="32473"/>
    <lineage>
        <taxon>Eukaryota</taxon>
        <taxon>Metazoa</taxon>
        <taxon>Chordata</taxon>
        <taxon>Craniata</taxon>
        <taxon>Vertebrata</taxon>
        <taxon>Euteleostomi</taxon>
        <taxon>Actinopterygii</taxon>
        <taxon>Neopterygii</taxon>
        <taxon>Teleostei</taxon>
        <taxon>Neoteleostei</taxon>
        <taxon>Acanthomorphata</taxon>
        <taxon>Ovalentaria</taxon>
        <taxon>Atherinomorphae</taxon>
        <taxon>Cyprinodontiformes</taxon>
        <taxon>Poeciliidae</taxon>
        <taxon>Poeciliinae</taxon>
        <taxon>Xiphophorus</taxon>
    </lineage>
</organism>
<protein>
    <recommendedName>
        <fullName evidence="2">CMP/dCMP-type deaminase domain-containing protein</fullName>
    </recommendedName>
</protein>
<evidence type="ECO:0000313" key="4">
    <source>
        <dbReference type="Proteomes" id="UP000261380"/>
    </source>
</evidence>
<proteinExistence type="predicted"/>
<reference evidence="3" key="2">
    <citation type="submission" date="2025-09" db="UniProtKB">
        <authorList>
            <consortium name="Ensembl"/>
        </authorList>
    </citation>
    <scope>IDENTIFICATION</scope>
</reference>
<dbReference type="Ensembl" id="ENSXCOT00000002213.1">
    <property type="protein sequence ID" value="ENSXCOP00000002182.1"/>
    <property type="gene ID" value="ENSXCOG00000001741.1"/>
</dbReference>
<comment type="cofactor">
    <cofactor evidence="1">
        <name>Zn(2+)</name>
        <dbReference type="ChEBI" id="CHEBI:29105"/>
    </cofactor>
</comment>
<name>A0A3B5KUJ3_9TELE</name>
<dbReference type="PROSITE" id="PS51747">
    <property type="entry name" value="CYT_DCMP_DEAMINASES_2"/>
    <property type="match status" value="1"/>
</dbReference>
<reference evidence="3" key="1">
    <citation type="submission" date="2025-08" db="UniProtKB">
        <authorList>
            <consortium name="Ensembl"/>
        </authorList>
    </citation>
    <scope>IDENTIFICATION</scope>
</reference>
<dbReference type="Gene3D" id="3.40.140.10">
    <property type="entry name" value="Cytidine Deaminase, domain 2"/>
    <property type="match status" value="1"/>
</dbReference>
<dbReference type="GO" id="GO:0003824">
    <property type="term" value="F:catalytic activity"/>
    <property type="evidence" value="ECO:0007669"/>
    <property type="project" value="InterPro"/>
</dbReference>
<evidence type="ECO:0000256" key="1">
    <source>
        <dbReference type="ARBA" id="ARBA00001947"/>
    </source>
</evidence>
<dbReference type="Pfam" id="PF00383">
    <property type="entry name" value="dCMP_cyt_deam_1"/>
    <property type="match status" value="1"/>
</dbReference>
<feature type="domain" description="CMP/dCMP-type deaminase" evidence="2">
    <location>
        <begin position="55"/>
        <end position="161"/>
    </location>
</feature>
<evidence type="ECO:0000313" key="3">
    <source>
        <dbReference type="Ensembl" id="ENSXCOP00000002182.1"/>
    </source>
</evidence>
<dbReference type="SUPFAM" id="SSF53927">
    <property type="entry name" value="Cytidine deaminase-like"/>
    <property type="match status" value="1"/>
</dbReference>
<dbReference type="STRING" id="32473.ENSXCOP00000002182"/>
<dbReference type="InterPro" id="IPR002125">
    <property type="entry name" value="CMP_dCMP_dom"/>
</dbReference>
<sequence length="265" mass="29340">AVTTLVVKEPTGTGATITRSSIVFINIWCHHQGHDPRLSKVNLFTLLSLWMEVFPRDQPEDSESSQNIFNACSPFQIRGTGLVVVHQGKILGLHCSGVDLHAAQGAIIQHGANLAGCQLYFSRRPCATCLKMIINAGVSQISFWPGDPEISMLRSMSSTQTNASSTSLSVTEDVVLDAVAVEKLKSNSRPHICVLLQPLALGQLQFVEETSRESDFMKRTAEDDPGLNEQELFNRIYLQNMVENKYLVSYKQARFLAPLSSTRYL</sequence>